<dbReference type="OrthoDB" id="107551at2"/>
<dbReference type="Pfam" id="PF13290">
    <property type="entry name" value="CHB_HEX_C_1"/>
    <property type="match status" value="1"/>
</dbReference>
<sequence>MISLALLAATAALAPSNDTPAQHDARMKQWKEARFGMFIHWGLYSIPAGKWGKGTGYGEWLREEAHVPVTEYEKLQSQFNPVKFNADEWARMAKDAGMNYVVITTKHHDGFNLFPSKYTDWSVKNTPFHRDIMKELSTAVRKKGMTMGWYHSIMDWHHPDYLPRRSWETADRPADGADMDRYVEYLHNEVRQLLTDYGPIGVMWFDGEWESTWTPKYGKALYDLCRSIQPKIIVNNRVSPGRNGVEDATLKAGDYGTPEQFIPATGLPGQDWETCMTMNDHWGYNAADKNWKSSKTLIRNLVDIASKGGNYLLNIGPRSDGTFPPEAVSRLRDMGKWMRVNGDSIYGTTASSFDSLPWGRSTTKRLGKATNLYLHVFDWPSDGRLVVPGIANKPLTAINMPGFDISSQAPQVGNLSRKGATLPVSRVGSDLVIKLPPKPLDPNVSVIELVVEGAPVIYRPPVITADSEILVGSTHARIASPSPSFQVRYTLDGSAPTASSPLYRGPIAISRSTGLRAATFLGAKRVSSVVEKEFRAVAPAPAESVTGLEPGLWVETFSGDWEKLPDFDTLTPRNRELATGLSIPMNGKVPDEKVGQRYAGYLNVPQDGVYRFALSSDDGSKLLIDGKLIVDADGLHSDTTFNGEAALAKGPHKVTITWFNGTGGSALGLKWGRAGSPLHALSSGDIGHIP</sequence>
<dbReference type="SUPFAM" id="SSF56988">
    <property type="entry name" value="Anthrax protective antigen"/>
    <property type="match status" value="1"/>
</dbReference>
<gene>
    <name evidence="8" type="ORF">OP10G_2391</name>
</gene>
<protein>
    <recommendedName>
        <fullName evidence="3">alpha-L-fucosidase</fullName>
        <ecNumber evidence="3">3.2.1.51</ecNumber>
    </recommendedName>
</protein>
<dbReference type="PANTHER" id="PTHR10030:SF37">
    <property type="entry name" value="ALPHA-L-FUCOSIDASE-RELATED"/>
    <property type="match status" value="1"/>
</dbReference>
<dbReference type="InterPro" id="IPR011658">
    <property type="entry name" value="PA14_dom"/>
</dbReference>
<dbReference type="InterPro" id="IPR057739">
    <property type="entry name" value="Glyco_hydro_29_N"/>
</dbReference>
<dbReference type="GO" id="GO:0016139">
    <property type="term" value="P:glycoside catabolic process"/>
    <property type="evidence" value="ECO:0007669"/>
    <property type="project" value="TreeGrafter"/>
</dbReference>
<dbReference type="SMART" id="SM00812">
    <property type="entry name" value="Alpha_L_fucos"/>
    <property type="match status" value="1"/>
</dbReference>
<evidence type="ECO:0000256" key="3">
    <source>
        <dbReference type="ARBA" id="ARBA00012662"/>
    </source>
</evidence>
<keyword evidence="6" id="KW-0326">Glycosidase</keyword>
<evidence type="ECO:0000256" key="2">
    <source>
        <dbReference type="ARBA" id="ARBA00007951"/>
    </source>
</evidence>
<dbReference type="InterPro" id="IPR059177">
    <property type="entry name" value="GH29D-like_dom"/>
</dbReference>
<dbReference type="PANTHER" id="PTHR10030">
    <property type="entry name" value="ALPHA-L-FUCOSIDASE"/>
    <property type="match status" value="1"/>
</dbReference>
<dbReference type="RefSeq" id="WP_025225682.1">
    <property type="nucleotide sequence ID" value="NZ_CP007139.1"/>
</dbReference>
<dbReference type="GO" id="GO:0004560">
    <property type="term" value="F:alpha-L-fucosidase activity"/>
    <property type="evidence" value="ECO:0007669"/>
    <property type="project" value="InterPro"/>
</dbReference>
<keyword evidence="4" id="KW-0732">Signal</keyword>
<accession>A0A068NVX1</accession>
<name>A0A068NVX1_FIMGI</name>
<dbReference type="STRING" id="661478.OP10G_2391"/>
<dbReference type="Pfam" id="PF01120">
    <property type="entry name" value="Alpha_L_fucos"/>
    <property type="match status" value="1"/>
</dbReference>
<dbReference type="SUPFAM" id="SSF51445">
    <property type="entry name" value="(Trans)glycosidases"/>
    <property type="match status" value="1"/>
</dbReference>
<dbReference type="GO" id="GO:0006004">
    <property type="term" value="P:fucose metabolic process"/>
    <property type="evidence" value="ECO:0007669"/>
    <property type="project" value="InterPro"/>
</dbReference>
<dbReference type="Proteomes" id="UP000027982">
    <property type="component" value="Chromosome"/>
</dbReference>
<dbReference type="InterPro" id="IPR016286">
    <property type="entry name" value="FUC_metazoa-typ"/>
</dbReference>
<dbReference type="Pfam" id="PF07691">
    <property type="entry name" value="PA14"/>
    <property type="match status" value="1"/>
</dbReference>
<evidence type="ECO:0000259" key="7">
    <source>
        <dbReference type="PROSITE" id="PS51820"/>
    </source>
</evidence>
<dbReference type="Gene3D" id="3.20.20.80">
    <property type="entry name" value="Glycosidases"/>
    <property type="match status" value="1"/>
</dbReference>
<dbReference type="eggNOG" id="COG1409">
    <property type="taxonomic scope" value="Bacteria"/>
</dbReference>
<evidence type="ECO:0000256" key="1">
    <source>
        <dbReference type="ARBA" id="ARBA00004071"/>
    </source>
</evidence>
<evidence type="ECO:0000256" key="6">
    <source>
        <dbReference type="ARBA" id="ARBA00023295"/>
    </source>
</evidence>
<dbReference type="AlphaFoldDB" id="A0A068NVX1"/>
<proteinExistence type="inferred from homology"/>
<dbReference type="PRINTS" id="PR00741">
    <property type="entry name" value="GLHYDRLASE29"/>
</dbReference>
<evidence type="ECO:0000313" key="8">
    <source>
        <dbReference type="EMBL" id="AIE85759.1"/>
    </source>
</evidence>
<comment type="similarity">
    <text evidence="2">Belongs to the glycosyl hydrolase 29 family.</text>
</comment>
<evidence type="ECO:0000313" key="9">
    <source>
        <dbReference type="Proteomes" id="UP000027982"/>
    </source>
</evidence>
<dbReference type="EMBL" id="CP007139">
    <property type="protein sequence ID" value="AIE85759.1"/>
    <property type="molecule type" value="Genomic_DNA"/>
</dbReference>
<dbReference type="Gene3D" id="2.60.120.380">
    <property type="match status" value="1"/>
</dbReference>
<evidence type="ECO:0000256" key="5">
    <source>
        <dbReference type="ARBA" id="ARBA00022801"/>
    </source>
</evidence>
<dbReference type="SMART" id="SM00758">
    <property type="entry name" value="PA14"/>
    <property type="match status" value="1"/>
</dbReference>
<dbReference type="KEGG" id="fgi:OP10G_2391"/>
<reference evidence="8 9" key="1">
    <citation type="journal article" date="2014" name="PLoS ONE">
        <title>The first complete genome sequence of the class fimbriimonadia in the phylum armatimonadetes.</title>
        <authorList>
            <person name="Hu Z.Y."/>
            <person name="Wang Y.Z."/>
            <person name="Im W.T."/>
            <person name="Wang S.Y."/>
            <person name="Zhao G.P."/>
            <person name="Zheng H.J."/>
            <person name="Quan Z.X."/>
        </authorList>
    </citation>
    <scope>NUCLEOTIDE SEQUENCE [LARGE SCALE GENOMIC DNA]</scope>
    <source>
        <strain evidence="8">Gsoil 348</strain>
    </source>
</reference>
<organism evidence="8 9">
    <name type="scientific">Fimbriimonas ginsengisoli Gsoil 348</name>
    <dbReference type="NCBI Taxonomy" id="661478"/>
    <lineage>
        <taxon>Bacteria</taxon>
        <taxon>Bacillati</taxon>
        <taxon>Armatimonadota</taxon>
        <taxon>Fimbriimonadia</taxon>
        <taxon>Fimbriimonadales</taxon>
        <taxon>Fimbriimonadaceae</taxon>
        <taxon>Fimbriimonas</taxon>
    </lineage>
</organism>
<keyword evidence="5 8" id="KW-0378">Hydrolase</keyword>
<dbReference type="PROSITE" id="PS51820">
    <property type="entry name" value="PA14"/>
    <property type="match status" value="1"/>
</dbReference>
<dbReference type="InterPro" id="IPR037524">
    <property type="entry name" value="PA14/GLEYA"/>
</dbReference>
<comment type="function">
    <text evidence="1">Alpha-L-fucosidase is responsible for hydrolyzing the alpha-1,6-linked fucose joined to the reducing-end N-acetylglucosamine of the carbohydrate moieties of glycoproteins.</text>
</comment>
<dbReference type="GO" id="GO:0005764">
    <property type="term" value="C:lysosome"/>
    <property type="evidence" value="ECO:0007669"/>
    <property type="project" value="TreeGrafter"/>
</dbReference>
<dbReference type="EC" id="3.2.1.51" evidence="3"/>
<keyword evidence="9" id="KW-1185">Reference proteome</keyword>
<dbReference type="InterPro" id="IPR000933">
    <property type="entry name" value="Glyco_hydro_29"/>
</dbReference>
<dbReference type="InterPro" id="IPR017853">
    <property type="entry name" value="GH"/>
</dbReference>
<dbReference type="eggNOG" id="COG3669">
    <property type="taxonomic scope" value="Bacteria"/>
</dbReference>
<evidence type="ECO:0000256" key="4">
    <source>
        <dbReference type="ARBA" id="ARBA00022729"/>
    </source>
</evidence>
<feature type="domain" description="PA14" evidence="7">
    <location>
        <begin position="547"/>
        <end position="685"/>
    </location>
</feature>
<dbReference type="HOGENOM" id="CLU_002934_0_2_0"/>